<reference evidence="1" key="1">
    <citation type="submission" date="2020-11" db="EMBL/GenBank/DDBJ databases">
        <authorList>
            <consortium name="DOE Joint Genome Institute"/>
            <person name="Ahrendt S."/>
            <person name="Riley R."/>
            <person name="Andreopoulos W."/>
            <person name="LaButti K."/>
            <person name="Pangilinan J."/>
            <person name="Ruiz-duenas F.J."/>
            <person name="Barrasa J.M."/>
            <person name="Sanchez-Garcia M."/>
            <person name="Camarero S."/>
            <person name="Miyauchi S."/>
            <person name="Serrano A."/>
            <person name="Linde D."/>
            <person name="Babiker R."/>
            <person name="Drula E."/>
            <person name="Ayuso-Fernandez I."/>
            <person name="Pacheco R."/>
            <person name="Padilla G."/>
            <person name="Ferreira P."/>
            <person name="Barriuso J."/>
            <person name="Kellner H."/>
            <person name="Castanera R."/>
            <person name="Alfaro M."/>
            <person name="Ramirez L."/>
            <person name="Pisabarro A.G."/>
            <person name="Kuo A."/>
            <person name="Tritt A."/>
            <person name="Lipzen A."/>
            <person name="He G."/>
            <person name="Yan M."/>
            <person name="Ng V."/>
            <person name="Cullen D."/>
            <person name="Martin F."/>
            <person name="Rosso M.-N."/>
            <person name="Henrissat B."/>
            <person name="Hibbett D."/>
            <person name="Martinez A.T."/>
            <person name="Grigoriev I.V."/>
        </authorList>
    </citation>
    <scope>NUCLEOTIDE SEQUENCE</scope>
    <source>
        <strain evidence="1">AH 44721</strain>
    </source>
</reference>
<keyword evidence="2" id="KW-1185">Reference proteome</keyword>
<dbReference type="Proteomes" id="UP000724874">
    <property type="component" value="Unassembled WGS sequence"/>
</dbReference>
<dbReference type="OrthoDB" id="2269034at2759"/>
<evidence type="ECO:0000313" key="1">
    <source>
        <dbReference type="EMBL" id="KAF8878685.1"/>
    </source>
</evidence>
<comment type="caution">
    <text evidence="1">The sequence shown here is derived from an EMBL/GenBank/DDBJ whole genome shotgun (WGS) entry which is preliminary data.</text>
</comment>
<name>A0A9P5NAN4_GYMJU</name>
<accession>A0A9P5NAN4</accession>
<organism evidence="1 2">
    <name type="scientific">Gymnopilus junonius</name>
    <name type="common">Spectacular rustgill mushroom</name>
    <name type="synonym">Gymnopilus spectabilis subsp. junonius</name>
    <dbReference type="NCBI Taxonomy" id="109634"/>
    <lineage>
        <taxon>Eukaryota</taxon>
        <taxon>Fungi</taxon>
        <taxon>Dikarya</taxon>
        <taxon>Basidiomycota</taxon>
        <taxon>Agaricomycotina</taxon>
        <taxon>Agaricomycetes</taxon>
        <taxon>Agaricomycetidae</taxon>
        <taxon>Agaricales</taxon>
        <taxon>Agaricineae</taxon>
        <taxon>Hymenogastraceae</taxon>
        <taxon>Gymnopilus</taxon>
    </lineage>
</organism>
<protein>
    <recommendedName>
        <fullName evidence="3">F-box domain-containing protein</fullName>
    </recommendedName>
</protein>
<gene>
    <name evidence="1" type="ORF">CPB84DRAFT_1751854</name>
</gene>
<sequence>MPWTLGAVCRDWRRIVMATHRLWSHLYLRVTESNAENRYYLTQDADARYWFEQLIHTIGLHSVRCRSLDLRIHGDFFFGFSGNPDSLISLQTLRLENTDKISEEEPFSPGNVKPRPNEVHLENYFSKISFSLAELGALKEENYSPETLFERGRSNLLRPRFFLKMRAVMKDSKPNSFQNSNSLGILFHQGRNYRGRMSRRYAAYFRMTIGDAGGL</sequence>
<evidence type="ECO:0000313" key="2">
    <source>
        <dbReference type="Proteomes" id="UP000724874"/>
    </source>
</evidence>
<dbReference type="AlphaFoldDB" id="A0A9P5NAN4"/>
<dbReference type="EMBL" id="JADNYJ010000156">
    <property type="protein sequence ID" value="KAF8878685.1"/>
    <property type="molecule type" value="Genomic_DNA"/>
</dbReference>
<evidence type="ECO:0008006" key="3">
    <source>
        <dbReference type="Google" id="ProtNLM"/>
    </source>
</evidence>
<proteinExistence type="predicted"/>